<accession>A0AC34R4N2</accession>
<dbReference type="Proteomes" id="UP000887576">
    <property type="component" value="Unplaced"/>
</dbReference>
<name>A0AC34R4N2_9BILA</name>
<evidence type="ECO:0000313" key="1">
    <source>
        <dbReference type="Proteomes" id="UP000887576"/>
    </source>
</evidence>
<protein>
    <submittedName>
        <fullName evidence="2">Minichromosome loss protein Mcl1 middle region domain-containing protein</fullName>
    </submittedName>
</protein>
<evidence type="ECO:0000313" key="2">
    <source>
        <dbReference type="WBParaSite" id="JU765_v2.g3414.t1"/>
    </source>
</evidence>
<sequence>GGMIVHSEDTIEHSLKVDIYRINALFGSPDVVSRLRSTPLALSPESSLSWLCFSTGGQICTMDSDFVVRRLAPSNFWMPIFEGSTVLKSEDHSFWPIAVLDSESHLVEPKMRFLVCKSSSFPIPSKKLVPLTEKWDLPLCDKESARTGLEADLIRNELVYSASKLAKSMGQNKTADLTKLAKEHLATLLKLFSVAMNAGKENRAYELSAVCHTDQGIQMMCNLAAKKGKMTLKNKIEDYGLSKDEILENRSSNMSLYSEEPHLAPLKTITLKRKVTTTS</sequence>
<organism evidence="1 2">
    <name type="scientific">Panagrolaimus sp. JU765</name>
    <dbReference type="NCBI Taxonomy" id="591449"/>
    <lineage>
        <taxon>Eukaryota</taxon>
        <taxon>Metazoa</taxon>
        <taxon>Ecdysozoa</taxon>
        <taxon>Nematoda</taxon>
        <taxon>Chromadorea</taxon>
        <taxon>Rhabditida</taxon>
        <taxon>Tylenchina</taxon>
        <taxon>Panagrolaimomorpha</taxon>
        <taxon>Panagrolaimoidea</taxon>
        <taxon>Panagrolaimidae</taxon>
        <taxon>Panagrolaimus</taxon>
    </lineage>
</organism>
<reference evidence="2" key="1">
    <citation type="submission" date="2022-11" db="UniProtKB">
        <authorList>
            <consortium name="WormBaseParasite"/>
        </authorList>
    </citation>
    <scope>IDENTIFICATION</scope>
</reference>
<proteinExistence type="predicted"/>
<dbReference type="WBParaSite" id="JU765_v2.g3414.t1">
    <property type="protein sequence ID" value="JU765_v2.g3414.t1"/>
    <property type="gene ID" value="JU765_v2.g3414"/>
</dbReference>